<dbReference type="Proteomes" id="UP000887226">
    <property type="component" value="Unassembled WGS sequence"/>
</dbReference>
<dbReference type="PANTHER" id="PTHR35910">
    <property type="entry name" value="2EXR DOMAIN-CONTAINING PROTEIN"/>
    <property type="match status" value="1"/>
</dbReference>
<dbReference type="EMBL" id="MU253940">
    <property type="protein sequence ID" value="KAG9243956.1"/>
    <property type="molecule type" value="Genomic_DNA"/>
</dbReference>
<name>A0A9P7Z2A3_9HELO</name>
<protein>
    <recommendedName>
        <fullName evidence="1">2EXR domain-containing protein</fullName>
    </recommendedName>
</protein>
<organism evidence="2 3">
    <name type="scientific">Calycina marina</name>
    <dbReference type="NCBI Taxonomy" id="1763456"/>
    <lineage>
        <taxon>Eukaryota</taxon>
        <taxon>Fungi</taxon>
        <taxon>Dikarya</taxon>
        <taxon>Ascomycota</taxon>
        <taxon>Pezizomycotina</taxon>
        <taxon>Leotiomycetes</taxon>
        <taxon>Helotiales</taxon>
        <taxon>Pezizellaceae</taxon>
        <taxon>Calycina</taxon>
    </lineage>
</organism>
<sequence>MHPDHALFFRYHRHQHCSVSVFPPLPTITERFMFFSLLPPELRLKIWHTIAPELQAVELFCMFVSSNMQTGGSWFTHNKPPILFRVCSESRALAFFEYEQLLFSRDQVNQRWQTLYINWERDSICFC</sequence>
<dbReference type="InterPro" id="IPR045518">
    <property type="entry name" value="2EXR"/>
</dbReference>
<dbReference type="OrthoDB" id="3565408at2759"/>
<evidence type="ECO:0000313" key="3">
    <source>
        <dbReference type="Proteomes" id="UP000887226"/>
    </source>
</evidence>
<dbReference type="Pfam" id="PF20150">
    <property type="entry name" value="2EXR"/>
    <property type="match status" value="1"/>
</dbReference>
<evidence type="ECO:0000313" key="2">
    <source>
        <dbReference type="EMBL" id="KAG9243956.1"/>
    </source>
</evidence>
<proteinExistence type="predicted"/>
<accession>A0A9P7Z2A3</accession>
<keyword evidence="3" id="KW-1185">Reference proteome</keyword>
<evidence type="ECO:0000259" key="1">
    <source>
        <dbReference type="Pfam" id="PF20150"/>
    </source>
</evidence>
<gene>
    <name evidence="2" type="ORF">BJ878DRAFT_97044</name>
</gene>
<dbReference type="PANTHER" id="PTHR35910:SF6">
    <property type="entry name" value="2EXR DOMAIN-CONTAINING PROTEIN"/>
    <property type="match status" value="1"/>
</dbReference>
<comment type="caution">
    <text evidence="2">The sequence shown here is derived from an EMBL/GenBank/DDBJ whole genome shotgun (WGS) entry which is preliminary data.</text>
</comment>
<feature type="domain" description="2EXR" evidence="1">
    <location>
        <begin position="32"/>
        <end position="124"/>
    </location>
</feature>
<dbReference type="AlphaFoldDB" id="A0A9P7Z2A3"/>
<reference evidence="2" key="1">
    <citation type="journal article" date="2021" name="IMA Fungus">
        <title>Genomic characterization of three marine fungi, including Emericellopsis atlantica sp. nov. with signatures of a generalist lifestyle and marine biomass degradation.</title>
        <authorList>
            <person name="Hagestad O.C."/>
            <person name="Hou L."/>
            <person name="Andersen J.H."/>
            <person name="Hansen E.H."/>
            <person name="Altermark B."/>
            <person name="Li C."/>
            <person name="Kuhnert E."/>
            <person name="Cox R.J."/>
            <person name="Crous P.W."/>
            <person name="Spatafora J.W."/>
            <person name="Lail K."/>
            <person name="Amirebrahimi M."/>
            <person name="Lipzen A."/>
            <person name="Pangilinan J."/>
            <person name="Andreopoulos W."/>
            <person name="Hayes R.D."/>
            <person name="Ng V."/>
            <person name="Grigoriev I.V."/>
            <person name="Jackson S.A."/>
            <person name="Sutton T.D.S."/>
            <person name="Dobson A.D.W."/>
            <person name="Rama T."/>
        </authorList>
    </citation>
    <scope>NUCLEOTIDE SEQUENCE</scope>
    <source>
        <strain evidence="2">TRa3180A</strain>
    </source>
</reference>